<keyword evidence="2" id="KW-1185">Reference proteome</keyword>
<dbReference type="EMBL" id="BOOY01000002">
    <property type="protein sequence ID" value="GIJ01032.1"/>
    <property type="molecule type" value="Genomic_DNA"/>
</dbReference>
<dbReference type="AlphaFoldDB" id="A0A8J4DFZ5"/>
<name>A0A8J4DFZ5_9ACTN</name>
<proteinExistence type="predicted"/>
<sequence>MATSSVLMEIGRIPVPASAPVPPGPALVVRRCHPEEGDAYWRWDCRRCGEYGGGRSHGDAIERADRHCVEHPRHRSSLLPPVRCRERNLAVHPALFAAVDEREAGPAPLDV</sequence>
<evidence type="ECO:0000313" key="1">
    <source>
        <dbReference type="EMBL" id="GIJ01032.1"/>
    </source>
</evidence>
<protein>
    <submittedName>
        <fullName evidence="1">Uncharacterized protein</fullName>
    </submittedName>
</protein>
<gene>
    <name evidence="1" type="ORF">Sya03_03840</name>
</gene>
<dbReference type="Proteomes" id="UP000652013">
    <property type="component" value="Unassembled WGS sequence"/>
</dbReference>
<accession>A0A8J4DFZ5</accession>
<organism evidence="1 2">
    <name type="scientific">Spirilliplanes yamanashiensis</name>
    <dbReference type="NCBI Taxonomy" id="42233"/>
    <lineage>
        <taxon>Bacteria</taxon>
        <taxon>Bacillati</taxon>
        <taxon>Actinomycetota</taxon>
        <taxon>Actinomycetes</taxon>
        <taxon>Micromonosporales</taxon>
        <taxon>Micromonosporaceae</taxon>
        <taxon>Spirilliplanes</taxon>
    </lineage>
</organism>
<evidence type="ECO:0000313" key="2">
    <source>
        <dbReference type="Proteomes" id="UP000652013"/>
    </source>
</evidence>
<comment type="caution">
    <text evidence="1">The sequence shown here is derived from an EMBL/GenBank/DDBJ whole genome shotgun (WGS) entry which is preliminary data.</text>
</comment>
<reference evidence="1" key="1">
    <citation type="submission" date="2021-01" db="EMBL/GenBank/DDBJ databases">
        <title>Whole genome shotgun sequence of Spirilliplanes yamanashiensis NBRC 15828.</title>
        <authorList>
            <person name="Komaki H."/>
            <person name="Tamura T."/>
        </authorList>
    </citation>
    <scope>NUCLEOTIDE SEQUENCE</scope>
    <source>
        <strain evidence="1">NBRC 15828</strain>
    </source>
</reference>
<dbReference type="RefSeq" id="WP_203936363.1">
    <property type="nucleotide sequence ID" value="NZ_BAAAGJ010000005.1"/>
</dbReference>